<comment type="subcellular location">
    <subcellularLocation>
        <location evidence="1">Cell membrane</location>
        <topology evidence="1">Multi-pass membrane protein</topology>
    </subcellularLocation>
</comment>
<accession>A0ABY9EGD2</accession>
<organism evidence="8 9">
    <name type="scientific">Microbulbifer spongiae</name>
    <dbReference type="NCBI Taxonomy" id="2944933"/>
    <lineage>
        <taxon>Bacteria</taxon>
        <taxon>Pseudomonadati</taxon>
        <taxon>Pseudomonadota</taxon>
        <taxon>Gammaproteobacteria</taxon>
        <taxon>Cellvibrionales</taxon>
        <taxon>Microbulbiferaceae</taxon>
        <taxon>Microbulbifer</taxon>
    </lineage>
</organism>
<sequence length="138" mass="14795">MAQPYDLLTGIVHFAAYFGLSLVFLIVFKFLYTMVTPHDEWKLIRENKNVSAAIGFGGAILGFAIAVAGAASNSVTLIDFATWAVVALVAQLLAFAIIRFGFMPRIVERIEEGEISAGIMLAATTISVGVLNAACMSY</sequence>
<dbReference type="PANTHER" id="PTHR40043">
    <property type="entry name" value="UPF0719 INNER MEMBRANE PROTEIN YJFL"/>
    <property type="match status" value="1"/>
</dbReference>
<proteinExistence type="inferred from homology"/>
<reference evidence="8 9" key="1">
    <citation type="submission" date="2022-05" db="EMBL/GenBank/DDBJ databases">
        <title>Microbulbifer sp. nov., isolated from sponge.</title>
        <authorList>
            <person name="Gao L."/>
        </authorList>
    </citation>
    <scope>NUCLEOTIDE SEQUENCE [LARGE SCALE GENOMIC DNA]</scope>
    <source>
        <strain evidence="8 9">MI-G</strain>
    </source>
</reference>
<dbReference type="Proteomes" id="UP001321520">
    <property type="component" value="Chromosome"/>
</dbReference>
<dbReference type="InterPro" id="IPR007140">
    <property type="entry name" value="DUF350"/>
</dbReference>
<dbReference type="PANTHER" id="PTHR40043:SF1">
    <property type="entry name" value="UPF0719 INNER MEMBRANE PROTEIN YJFL"/>
    <property type="match status" value="1"/>
</dbReference>
<feature type="transmembrane region" description="Helical" evidence="7">
    <location>
        <begin position="53"/>
        <end position="74"/>
    </location>
</feature>
<dbReference type="RefSeq" id="WP_301418567.1">
    <property type="nucleotide sequence ID" value="NZ_CP098023.1"/>
</dbReference>
<keyword evidence="3" id="KW-1003">Cell membrane</keyword>
<keyword evidence="9" id="KW-1185">Reference proteome</keyword>
<feature type="transmembrane region" description="Helical" evidence="7">
    <location>
        <begin position="114"/>
        <end position="134"/>
    </location>
</feature>
<evidence type="ECO:0000256" key="7">
    <source>
        <dbReference type="SAM" id="Phobius"/>
    </source>
</evidence>
<keyword evidence="5 7" id="KW-1133">Transmembrane helix</keyword>
<keyword evidence="4 7" id="KW-0812">Transmembrane</keyword>
<feature type="transmembrane region" description="Helical" evidence="7">
    <location>
        <begin position="12"/>
        <end position="32"/>
    </location>
</feature>
<evidence type="ECO:0000256" key="5">
    <source>
        <dbReference type="ARBA" id="ARBA00022989"/>
    </source>
</evidence>
<evidence type="ECO:0000256" key="2">
    <source>
        <dbReference type="ARBA" id="ARBA00005779"/>
    </source>
</evidence>
<evidence type="ECO:0000256" key="4">
    <source>
        <dbReference type="ARBA" id="ARBA00022692"/>
    </source>
</evidence>
<evidence type="ECO:0000313" key="9">
    <source>
        <dbReference type="Proteomes" id="UP001321520"/>
    </source>
</evidence>
<protein>
    <submittedName>
        <fullName evidence="8">DUF350 domain-containing protein</fullName>
    </submittedName>
</protein>
<comment type="similarity">
    <text evidence="2">Belongs to the UPF0719 family.</text>
</comment>
<evidence type="ECO:0000256" key="3">
    <source>
        <dbReference type="ARBA" id="ARBA00022475"/>
    </source>
</evidence>
<gene>
    <name evidence="8" type="ORF">M8T91_08065</name>
</gene>
<evidence type="ECO:0000313" key="8">
    <source>
        <dbReference type="EMBL" id="WKD51362.1"/>
    </source>
</evidence>
<dbReference type="Pfam" id="PF03994">
    <property type="entry name" value="DUF350"/>
    <property type="match status" value="1"/>
</dbReference>
<evidence type="ECO:0000256" key="1">
    <source>
        <dbReference type="ARBA" id="ARBA00004651"/>
    </source>
</evidence>
<evidence type="ECO:0000256" key="6">
    <source>
        <dbReference type="ARBA" id="ARBA00023136"/>
    </source>
</evidence>
<dbReference type="EMBL" id="CP098023">
    <property type="protein sequence ID" value="WKD51362.1"/>
    <property type="molecule type" value="Genomic_DNA"/>
</dbReference>
<feature type="transmembrane region" description="Helical" evidence="7">
    <location>
        <begin position="80"/>
        <end position="102"/>
    </location>
</feature>
<name>A0ABY9EGD2_9GAMM</name>
<keyword evidence="6 7" id="KW-0472">Membrane</keyword>